<dbReference type="AlphaFoldDB" id="K1PB97"/>
<protein>
    <submittedName>
        <fullName evidence="1">Uncharacterized protein</fullName>
    </submittedName>
</protein>
<sequence>MEDIDESWQAGVKKTGPRRNYISEVKPDAMGKIQPAHELAWFLCVMGSSGNQASTRLSESGSGFRAICVHKFKGAVIVMLHSKIRVKHPQEIACFHFPGYL</sequence>
<organism evidence="1">
    <name type="scientific">Magallana gigas</name>
    <name type="common">Pacific oyster</name>
    <name type="synonym">Crassostrea gigas</name>
    <dbReference type="NCBI Taxonomy" id="29159"/>
    <lineage>
        <taxon>Eukaryota</taxon>
        <taxon>Metazoa</taxon>
        <taxon>Spiralia</taxon>
        <taxon>Lophotrochozoa</taxon>
        <taxon>Mollusca</taxon>
        <taxon>Bivalvia</taxon>
        <taxon>Autobranchia</taxon>
        <taxon>Pteriomorphia</taxon>
        <taxon>Ostreida</taxon>
        <taxon>Ostreoidea</taxon>
        <taxon>Ostreidae</taxon>
        <taxon>Magallana</taxon>
    </lineage>
</organism>
<proteinExistence type="predicted"/>
<gene>
    <name evidence="1" type="ORF">CGI_10011392</name>
</gene>
<dbReference type="InParanoid" id="K1PB97"/>
<accession>K1PB97</accession>
<name>K1PB97_MAGGI</name>
<evidence type="ECO:0000313" key="1">
    <source>
        <dbReference type="EMBL" id="EKC18718.1"/>
    </source>
</evidence>
<dbReference type="EMBL" id="JH817625">
    <property type="protein sequence ID" value="EKC18718.1"/>
    <property type="molecule type" value="Genomic_DNA"/>
</dbReference>
<dbReference type="HOGENOM" id="CLU_2294358_0_0_1"/>
<reference evidence="1" key="1">
    <citation type="journal article" date="2012" name="Nature">
        <title>The oyster genome reveals stress adaptation and complexity of shell formation.</title>
        <authorList>
            <person name="Zhang G."/>
            <person name="Fang X."/>
            <person name="Guo X."/>
            <person name="Li L."/>
            <person name="Luo R."/>
            <person name="Xu F."/>
            <person name="Yang P."/>
            <person name="Zhang L."/>
            <person name="Wang X."/>
            <person name="Qi H."/>
            <person name="Xiong Z."/>
            <person name="Que H."/>
            <person name="Xie Y."/>
            <person name="Holland P.W."/>
            <person name="Paps J."/>
            <person name="Zhu Y."/>
            <person name="Wu F."/>
            <person name="Chen Y."/>
            <person name="Wang J."/>
            <person name="Peng C."/>
            <person name="Meng J."/>
            <person name="Yang L."/>
            <person name="Liu J."/>
            <person name="Wen B."/>
            <person name="Zhang N."/>
            <person name="Huang Z."/>
            <person name="Zhu Q."/>
            <person name="Feng Y."/>
            <person name="Mount A."/>
            <person name="Hedgecock D."/>
            <person name="Xu Z."/>
            <person name="Liu Y."/>
            <person name="Domazet-Loso T."/>
            <person name="Du Y."/>
            <person name="Sun X."/>
            <person name="Zhang S."/>
            <person name="Liu B."/>
            <person name="Cheng P."/>
            <person name="Jiang X."/>
            <person name="Li J."/>
            <person name="Fan D."/>
            <person name="Wang W."/>
            <person name="Fu W."/>
            <person name="Wang T."/>
            <person name="Wang B."/>
            <person name="Zhang J."/>
            <person name="Peng Z."/>
            <person name="Li Y."/>
            <person name="Li N."/>
            <person name="Wang J."/>
            <person name="Chen M."/>
            <person name="He Y."/>
            <person name="Tan F."/>
            <person name="Song X."/>
            <person name="Zheng Q."/>
            <person name="Huang R."/>
            <person name="Yang H."/>
            <person name="Du X."/>
            <person name="Chen L."/>
            <person name="Yang M."/>
            <person name="Gaffney P.M."/>
            <person name="Wang S."/>
            <person name="Luo L."/>
            <person name="She Z."/>
            <person name="Ming Y."/>
            <person name="Huang W."/>
            <person name="Zhang S."/>
            <person name="Huang B."/>
            <person name="Zhang Y."/>
            <person name="Qu T."/>
            <person name="Ni P."/>
            <person name="Miao G."/>
            <person name="Wang J."/>
            <person name="Wang Q."/>
            <person name="Steinberg C.E."/>
            <person name="Wang H."/>
            <person name="Li N."/>
            <person name="Qian L."/>
            <person name="Zhang G."/>
            <person name="Li Y."/>
            <person name="Yang H."/>
            <person name="Liu X."/>
            <person name="Wang J."/>
            <person name="Yin Y."/>
            <person name="Wang J."/>
        </authorList>
    </citation>
    <scope>NUCLEOTIDE SEQUENCE [LARGE SCALE GENOMIC DNA]</scope>
    <source>
        <strain evidence="1">05x7-T-G4-1.051#20</strain>
    </source>
</reference>